<feature type="compositionally biased region" description="Polar residues" evidence="1">
    <location>
        <begin position="63"/>
        <end position="77"/>
    </location>
</feature>
<accession>A0A6L2N1L6</accession>
<name>A0A6L2N1L6_TANCI</name>
<dbReference type="AlphaFoldDB" id="A0A6L2N1L6"/>
<feature type="region of interest" description="Disordered" evidence="1">
    <location>
        <begin position="51"/>
        <end position="77"/>
    </location>
</feature>
<proteinExistence type="predicted"/>
<gene>
    <name evidence="2" type="ORF">Tci_050980</name>
</gene>
<protein>
    <submittedName>
        <fullName evidence="2">Uncharacterized protein</fullName>
    </submittedName>
</protein>
<evidence type="ECO:0000256" key="1">
    <source>
        <dbReference type="SAM" id="MobiDB-lite"/>
    </source>
</evidence>
<reference evidence="2" key="1">
    <citation type="journal article" date="2019" name="Sci. Rep.">
        <title>Draft genome of Tanacetum cinerariifolium, the natural source of mosquito coil.</title>
        <authorList>
            <person name="Yamashiro T."/>
            <person name="Shiraishi A."/>
            <person name="Satake H."/>
            <person name="Nakayama K."/>
        </authorList>
    </citation>
    <scope>NUCLEOTIDE SEQUENCE</scope>
</reference>
<organism evidence="2">
    <name type="scientific">Tanacetum cinerariifolium</name>
    <name type="common">Dalmatian daisy</name>
    <name type="synonym">Chrysanthemum cinerariifolium</name>
    <dbReference type="NCBI Taxonomy" id="118510"/>
    <lineage>
        <taxon>Eukaryota</taxon>
        <taxon>Viridiplantae</taxon>
        <taxon>Streptophyta</taxon>
        <taxon>Embryophyta</taxon>
        <taxon>Tracheophyta</taxon>
        <taxon>Spermatophyta</taxon>
        <taxon>Magnoliopsida</taxon>
        <taxon>eudicotyledons</taxon>
        <taxon>Gunneridae</taxon>
        <taxon>Pentapetalae</taxon>
        <taxon>asterids</taxon>
        <taxon>campanulids</taxon>
        <taxon>Asterales</taxon>
        <taxon>Asteraceae</taxon>
        <taxon>Asteroideae</taxon>
        <taxon>Anthemideae</taxon>
        <taxon>Anthemidinae</taxon>
        <taxon>Tanacetum</taxon>
    </lineage>
</organism>
<evidence type="ECO:0000313" key="2">
    <source>
        <dbReference type="EMBL" id="GEU79002.1"/>
    </source>
</evidence>
<comment type="caution">
    <text evidence="2">The sequence shown here is derived from an EMBL/GenBank/DDBJ whole genome shotgun (WGS) entry which is preliminary data.</text>
</comment>
<dbReference type="EMBL" id="BKCJ010007786">
    <property type="protein sequence ID" value="GEU79002.1"/>
    <property type="molecule type" value="Genomic_DNA"/>
</dbReference>
<sequence length="182" mass="20101">MDNTSLGEFDLARDSELNSFNSGKEKQHGLVNDTINDTVVMTSVVDELDSGNTLGKHEGNVGKTPSSSIVDPNIGNTNAPNKSYVPISVHESPTSDNFAPIRSGPTSYAKLVTGEPSATMSREELERAKLYIPKILKENYILVHLKPIIRDSENRSIHEGRTMHPEFAQYSNLKSKFSDIRL</sequence>